<feature type="region of interest" description="Disordered" evidence="1">
    <location>
        <begin position="108"/>
        <end position="153"/>
    </location>
</feature>
<feature type="compositionally biased region" description="Low complexity" evidence="1">
    <location>
        <begin position="113"/>
        <end position="126"/>
    </location>
</feature>
<proteinExistence type="predicted"/>
<comment type="caution">
    <text evidence="2">The sequence shown here is derived from an EMBL/GenBank/DDBJ whole genome shotgun (WGS) entry which is preliminary data.</text>
</comment>
<feature type="compositionally biased region" description="Gly residues" evidence="1">
    <location>
        <begin position="136"/>
        <end position="145"/>
    </location>
</feature>
<dbReference type="Proteomes" id="UP001189429">
    <property type="component" value="Unassembled WGS sequence"/>
</dbReference>
<keyword evidence="3" id="KW-1185">Reference proteome</keyword>
<evidence type="ECO:0000256" key="1">
    <source>
        <dbReference type="SAM" id="MobiDB-lite"/>
    </source>
</evidence>
<gene>
    <name evidence="2" type="ORF">PCOR1329_LOCUS14889</name>
</gene>
<feature type="region of interest" description="Disordered" evidence="1">
    <location>
        <begin position="39"/>
        <end position="62"/>
    </location>
</feature>
<accession>A0ABN9QTW5</accession>
<sequence length="366" mass="38302">MRAARPSSSVTGIHAPEKSVLHAGSFREFFAACRSADPNAAWPADLGPPPEEDEDEAPGGLDECGMPLAGFCDQPLVARAAGPWRATHAEDARWAPRRAARLAACGHGGQRLGAAEPPARLRGGPRARPEQLRGCTGRGAAGGPGARRRAAAAAAGGGAGKRLLGDLVHERAEAAAKLGPATGLAAAAPGAAARGDGGGGEMRCSSCCVRPSRAVAVQPTCCSCSCRTRAAAGTVPCRSRRHLRQVAEKFRGLLSEQAICQMRECLAPQVGDDVPMDFLPISLKCILNVFIPQNRIKSISAEVYRETRTVCETAEAILSGSASYSFDVLSKRLEALQLFSIDEEIVGAVELGELRLEELLAKHKMG</sequence>
<evidence type="ECO:0000313" key="2">
    <source>
        <dbReference type="EMBL" id="CAK0809722.1"/>
    </source>
</evidence>
<dbReference type="EMBL" id="CAUYUJ010004468">
    <property type="protein sequence ID" value="CAK0809722.1"/>
    <property type="molecule type" value="Genomic_DNA"/>
</dbReference>
<reference evidence="2" key="1">
    <citation type="submission" date="2023-10" db="EMBL/GenBank/DDBJ databases">
        <authorList>
            <person name="Chen Y."/>
            <person name="Shah S."/>
            <person name="Dougan E. K."/>
            <person name="Thang M."/>
            <person name="Chan C."/>
        </authorList>
    </citation>
    <scope>NUCLEOTIDE SEQUENCE [LARGE SCALE GENOMIC DNA]</scope>
</reference>
<evidence type="ECO:0000313" key="3">
    <source>
        <dbReference type="Proteomes" id="UP001189429"/>
    </source>
</evidence>
<organism evidence="2 3">
    <name type="scientific">Prorocentrum cordatum</name>
    <dbReference type="NCBI Taxonomy" id="2364126"/>
    <lineage>
        <taxon>Eukaryota</taxon>
        <taxon>Sar</taxon>
        <taxon>Alveolata</taxon>
        <taxon>Dinophyceae</taxon>
        <taxon>Prorocentrales</taxon>
        <taxon>Prorocentraceae</taxon>
        <taxon>Prorocentrum</taxon>
    </lineage>
</organism>
<name>A0ABN9QTW5_9DINO</name>
<protein>
    <submittedName>
        <fullName evidence="2">Uncharacterized protein</fullName>
    </submittedName>
</protein>